<evidence type="ECO:0008006" key="2">
    <source>
        <dbReference type="Google" id="ProtNLM"/>
    </source>
</evidence>
<sequence>MTPNPHIPEGLDPEIVEILETCCRSTKAFCQVFQSDIFDCEFSKGHDQLFELLDDPAKQKVAIAMPRGWGKTSIVNQAFITREIVFHNRNYIIPISSTGASATEFSENTKAALLTNEMIVNTFGSITTKNEGPLKDPFSTLEWVTSNGIKVKPRGARQQVRGGLFRGHRPDLFVVDDLEDDEHVESEEQRKKLMKWFFSALKNSVRLDDPNWRIIVVGTILHEDSLLSNLLDPDKFPGWSTIRLEHCDANNKSNWPERFSDEDCAKLKEEYKTAGDLDTFYREYRNLPIAIESRGFKPEYFKSYTETEYTLNNDRNVETAILLDPARTLATGSANTAVAGVSFNTMTNTLYVREIVEGKFYPDELYDEAFAMAERLNAIIIAPEVTGLNEYIMQPLRSEMEKRGVHYILIEVKPRQGKTGAKRSDGLVPLYRQGHVLHNPTACGRLEEYLLMWPRPKRWDAIDAVAGIIYVMDDGERFFTPQEDQEVDIEAEYREIDYDAPLALPSMC</sequence>
<proteinExistence type="predicted"/>
<reference evidence="1" key="1">
    <citation type="journal article" date="2015" name="Nature">
        <title>Complex archaea that bridge the gap between prokaryotes and eukaryotes.</title>
        <authorList>
            <person name="Spang A."/>
            <person name="Saw J.H."/>
            <person name="Jorgensen S.L."/>
            <person name="Zaremba-Niedzwiedzka K."/>
            <person name="Martijn J."/>
            <person name="Lind A.E."/>
            <person name="van Eijk R."/>
            <person name="Schleper C."/>
            <person name="Guy L."/>
            <person name="Ettema T.J."/>
        </authorList>
    </citation>
    <scope>NUCLEOTIDE SEQUENCE</scope>
</reference>
<accession>A0A0F9R9G7</accession>
<gene>
    <name evidence="1" type="ORF">LCGC14_0622200</name>
</gene>
<protein>
    <recommendedName>
        <fullName evidence="2">Terminase large subunit gp17-like C-terminal domain-containing protein</fullName>
    </recommendedName>
</protein>
<evidence type="ECO:0000313" key="1">
    <source>
        <dbReference type="EMBL" id="KKN51479.1"/>
    </source>
</evidence>
<dbReference type="AlphaFoldDB" id="A0A0F9R9G7"/>
<dbReference type="EMBL" id="LAZR01001062">
    <property type="protein sequence ID" value="KKN51479.1"/>
    <property type="molecule type" value="Genomic_DNA"/>
</dbReference>
<name>A0A0F9R9G7_9ZZZZ</name>
<dbReference type="Gene3D" id="3.40.50.300">
    <property type="entry name" value="P-loop containing nucleotide triphosphate hydrolases"/>
    <property type="match status" value="1"/>
</dbReference>
<organism evidence="1">
    <name type="scientific">marine sediment metagenome</name>
    <dbReference type="NCBI Taxonomy" id="412755"/>
    <lineage>
        <taxon>unclassified sequences</taxon>
        <taxon>metagenomes</taxon>
        <taxon>ecological metagenomes</taxon>
    </lineage>
</organism>
<dbReference type="InterPro" id="IPR027417">
    <property type="entry name" value="P-loop_NTPase"/>
</dbReference>
<comment type="caution">
    <text evidence="1">The sequence shown here is derived from an EMBL/GenBank/DDBJ whole genome shotgun (WGS) entry which is preliminary data.</text>
</comment>